<feature type="region of interest" description="Disordered" evidence="1">
    <location>
        <begin position="110"/>
        <end position="537"/>
    </location>
</feature>
<dbReference type="EMBL" id="JAAMPI010000125">
    <property type="protein sequence ID" value="KAF4635331.1"/>
    <property type="molecule type" value="Genomic_DNA"/>
</dbReference>
<reference evidence="2 3" key="1">
    <citation type="submission" date="2020-03" db="EMBL/GenBank/DDBJ databases">
        <title>Draft Genome Sequence of Cudoniella acicularis.</title>
        <authorList>
            <person name="Buettner E."/>
            <person name="Kellner H."/>
        </authorList>
    </citation>
    <scope>NUCLEOTIDE SEQUENCE [LARGE SCALE GENOMIC DNA]</scope>
    <source>
        <strain evidence="2 3">DSM 108380</strain>
    </source>
</reference>
<feature type="compositionally biased region" description="Polar residues" evidence="1">
    <location>
        <begin position="428"/>
        <end position="439"/>
    </location>
</feature>
<sequence>MSSGDPFRLPDSPKVPAPRPKLIPPWLLPTQPIDVHGILRQWGWDRVPESPDDLEALLPPPRLDLSLLGPGPGPVWEEIIRQMIHYPIGRSTLSIVFEGVDNAAQHENFTNRAADGVESHDEISDEDSDEFPHSGVDVGNDMGNQAQLDDEDEEDYAKEIEDGEEIANKEEGDAEEEIEEEEEEFEEEEEEETEDEEKEIADEEEIGDDEEAYGEATVPSPAKESIPVDVKEEELSDPEDIYNATPPPSSRRQTHATTSYTPNKLSHPGHLTPPLSSPHQTEPANATPSSPEEPSGENGNKAEEILRALGYSQGSRVDVDRLMRQQQEYASRFENRSGRRSTTSRRKTNARSRENVRTSKKGKKATSTRRNHNSTSSSFDWSVQTRLSPSLPANENYSQHNSFSSKRPRNPSENSNDEGQRTKGSKGSKPNETPTQSLHSGKMLPTPSDTFQGKMPSSKRPRCPSEDNDEEERSIKKFRASGKSTQSFDLGVTSKKPSTSSKMDKPKKPRSGSPKKARSTSGNADRQTSRTKNGSWTNHEKACLIELVKAQRKEEEERGLPALRDERLFQKMSLLLKQRHSIDRSTNAAKNAWNRGCRAKSGMDERVGKHSGKLVTSAQGKARKQQQQQAKKVTKKGKKKDESGDKDIESDEIELGDYEHDKFGNEEDEDYNEPQYRY</sequence>
<evidence type="ECO:0000313" key="2">
    <source>
        <dbReference type="EMBL" id="KAF4635331.1"/>
    </source>
</evidence>
<feature type="compositionally biased region" description="Basic residues" evidence="1">
    <location>
        <begin position="505"/>
        <end position="518"/>
    </location>
</feature>
<name>A0A8H4RUI1_9HELO</name>
<feature type="compositionally biased region" description="Basic residues" evidence="1">
    <location>
        <begin position="358"/>
        <end position="372"/>
    </location>
</feature>
<feature type="compositionally biased region" description="Acidic residues" evidence="1">
    <location>
        <begin position="172"/>
        <end position="213"/>
    </location>
</feature>
<protein>
    <recommendedName>
        <fullName evidence="4">Myb-like domain-containing protein</fullName>
    </recommendedName>
</protein>
<dbReference type="OrthoDB" id="3440101at2759"/>
<evidence type="ECO:0000313" key="3">
    <source>
        <dbReference type="Proteomes" id="UP000566819"/>
    </source>
</evidence>
<feature type="compositionally biased region" description="Polar residues" evidence="1">
    <location>
        <begin position="379"/>
        <end position="405"/>
    </location>
</feature>
<comment type="caution">
    <text evidence="2">The sequence shown here is derived from an EMBL/GenBank/DDBJ whole genome shotgun (WGS) entry which is preliminary data.</text>
</comment>
<organism evidence="2 3">
    <name type="scientific">Cudoniella acicularis</name>
    <dbReference type="NCBI Taxonomy" id="354080"/>
    <lineage>
        <taxon>Eukaryota</taxon>
        <taxon>Fungi</taxon>
        <taxon>Dikarya</taxon>
        <taxon>Ascomycota</taxon>
        <taxon>Pezizomycotina</taxon>
        <taxon>Leotiomycetes</taxon>
        <taxon>Helotiales</taxon>
        <taxon>Tricladiaceae</taxon>
        <taxon>Cudoniella</taxon>
    </lineage>
</organism>
<proteinExistence type="predicted"/>
<feature type="compositionally biased region" description="Polar residues" evidence="1">
    <location>
        <begin position="520"/>
        <end position="537"/>
    </location>
</feature>
<dbReference type="AlphaFoldDB" id="A0A8H4RUI1"/>
<keyword evidence="3" id="KW-1185">Reference proteome</keyword>
<gene>
    <name evidence="2" type="ORF">G7Y89_g2759</name>
</gene>
<feature type="compositionally biased region" description="Polar residues" evidence="1">
    <location>
        <begin position="255"/>
        <end position="264"/>
    </location>
</feature>
<feature type="compositionally biased region" description="Polar residues" evidence="1">
    <location>
        <begin position="277"/>
        <end position="292"/>
    </location>
</feature>
<evidence type="ECO:0008006" key="4">
    <source>
        <dbReference type="Google" id="ProtNLM"/>
    </source>
</evidence>
<feature type="compositionally biased region" description="Acidic residues" evidence="1">
    <location>
        <begin position="231"/>
        <end position="240"/>
    </location>
</feature>
<dbReference type="Proteomes" id="UP000566819">
    <property type="component" value="Unassembled WGS sequence"/>
</dbReference>
<feature type="region of interest" description="Disordered" evidence="1">
    <location>
        <begin position="584"/>
        <end position="678"/>
    </location>
</feature>
<feature type="compositionally biased region" description="Acidic residues" evidence="1">
    <location>
        <begin position="148"/>
        <end position="165"/>
    </location>
</feature>
<feature type="compositionally biased region" description="Basic residues" evidence="1">
    <location>
        <begin position="338"/>
        <end position="350"/>
    </location>
</feature>
<accession>A0A8H4RUI1</accession>
<evidence type="ECO:0000256" key="1">
    <source>
        <dbReference type="SAM" id="MobiDB-lite"/>
    </source>
</evidence>